<comment type="caution">
    <text evidence="3">The sequence shown here is derived from an EMBL/GenBank/DDBJ whole genome shotgun (WGS) entry which is preliminary data.</text>
</comment>
<dbReference type="Pfam" id="PF04892">
    <property type="entry name" value="VanZ"/>
    <property type="match status" value="2"/>
</dbReference>
<feature type="transmembrane region" description="Helical" evidence="1">
    <location>
        <begin position="369"/>
        <end position="390"/>
    </location>
</feature>
<accession>A0A225DQI3</accession>
<feature type="transmembrane region" description="Helical" evidence="1">
    <location>
        <begin position="286"/>
        <end position="306"/>
    </location>
</feature>
<dbReference type="NCBIfam" id="NF037970">
    <property type="entry name" value="vanZ_1"/>
    <property type="match status" value="1"/>
</dbReference>
<feature type="transmembrane region" description="Helical" evidence="1">
    <location>
        <begin position="342"/>
        <end position="362"/>
    </location>
</feature>
<keyword evidence="1" id="KW-0472">Membrane</keyword>
<dbReference type="PANTHER" id="PTHR28008">
    <property type="entry name" value="DOMAIN PROTEIN, PUTATIVE (AFU_ORTHOLOGUE AFUA_3G10980)-RELATED"/>
    <property type="match status" value="1"/>
</dbReference>
<dbReference type="PANTHER" id="PTHR28008:SF1">
    <property type="entry name" value="DOMAIN PROTEIN, PUTATIVE (AFU_ORTHOLOGUE AFUA_3G10980)-RELATED"/>
    <property type="match status" value="1"/>
</dbReference>
<name>A0A225DQI3_9BACT</name>
<feature type="transmembrane region" description="Helical" evidence="1">
    <location>
        <begin position="105"/>
        <end position="122"/>
    </location>
</feature>
<feature type="transmembrane region" description="Helical" evidence="1">
    <location>
        <begin position="42"/>
        <end position="60"/>
    </location>
</feature>
<feature type="domain" description="VanZ-like" evidence="2">
    <location>
        <begin position="10"/>
        <end position="121"/>
    </location>
</feature>
<feature type="transmembrane region" description="Helical" evidence="1">
    <location>
        <begin position="142"/>
        <end position="160"/>
    </location>
</feature>
<evidence type="ECO:0000259" key="2">
    <source>
        <dbReference type="Pfam" id="PF04892"/>
    </source>
</evidence>
<organism evidence="3 4">
    <name type="scientific">Fimbriiglobus ruber</name>
    <dbReference type="NCBI Taxonomy" id="1908690"/>
    <lineage>
        <taxon>Bacteria</taxon>
        <taxon>Pseudomonadati</taxon>
        <taxon>Planctomycetota</taxon>
        <taxon>Planctomycetia</taxon>
        <taxon>Gemmatales</taxon>
        <taxon>Gemmataceae</taxon>
        <taxon>Fimbriiglobus</taxon>
    </lineage>
</organism>
<feature type="transmembrane region" description="Helical" evidence="1">
    <location>
        <begin position="196"/>
        <end position="216"/>
    </location>
</feature>
<sequence>MAFTIYGSYVPFHYHYRPWDEIRGAFLWALEERIHLESRSDMLANVMLGVPLGFGLLGAARVDRTGFGRSVMVALLIWPLCTLFATVVEFFQLYFPGRTCSSLDIIAQSSGAVIGLVGWLVVGQTATNRIRRAWSDPRAGGVPGQFLLAYLGLVLLIQLLPLDLTLSPANVYHKIRANEVTATPFAEWKDPHANHWTLLETGLDLVGLFLPVGLIAARLPGRIWRSPWGLPVVVLCGIVIGLVTEAGQLFVSRHPSTTDALFACAGTTLGWIAARISTRNDKTGISLEAALIFGQLWLAVLVFTHWHPFNFGHPAPSRFASVEWVPFSDAAEKNYLGALDLVLERLVLFAPFGVLVTAVGLGPVGRGRIAGGCVLGLTAAFVLEAGQYFLPTRNPSTTDVVTAGIGALCGAVFARQARAVVREPRSEYEASGAVKA</sequence>
<dbReference type="InterPro" id="IPR006976">
    <property type="entry name" value="VanZ-like"/>
</dbReference>
<reference evidence="4" key="1">
    <citation type="submission" date="2017-06" db="EMBL/GenBank/DDBJ databases">
        <title>Genome analysis of Fimbriiglobus ruber SP5, the first member of the order Planctomycetales with confirmed chitinolytic capability.</title>
        <authorList>
            <person name="Ravin N.V."/>
            <person name="Rakitin A.L."/>
            <person name="Ivanova A.A."/>
            <person name="Beletsky A.V."/>
            <person name="Kulichevskaya I.S."/>
            <person name="Mardanov A.V."/>
            <person name="Dedysh S.N."/>
        </authorList>
    </citation>
    <scope>NUCLEOTIDE SEQUENCE [LARGE SCALE GENOMIC DNA]</scope>
    <source>
        <strain evidence="4">SP5</strain>
    </source>
</reference>
<proteinExistence type="predicted"/>
<keyword evidence="4" id="KW-1185">Reference proteome</keyword>
<dbReference type="AlphaFoldDB" id="A0A225DQI3"/>
<keyword evidence="1" id="KW-1133">Transmembrane helix</keyword>
<dbReference type="Proteomes" id="UP000214646">
    <property type="component" value="Unassembled WGS sequence"/>
</dbReference>
<evidence type="ECO:0000313" key="4">
    <source>
        <dbReference type="Proteomes" id="UP000214646"/>
    </source>
</evidence>
<dbReference type="EMBL" id="NIDE01000004">
    <property type="protein sequence ID" value="OWK43551.1"/>
    <property type="molecule type" value="Genomic_DNA"/>
</dbReference>
<gene>
    <name evidence="3" type="ORF">FRUB_03150</name>
</gene>
<keyword evidence="1" id="KW-0812">Transmembrane</keyword>
<feature type="transmembrane region" description="Helical" evidence="1">
    <location>
        <begin position="257"/>
        <end position="274"/>
    </location>
</feature>
<evidence type="ECO:0000313" key="3">
    <source>
        <dbReference type="EMBL" id="OWK43551.1"/>
    </source>
</evidence>
<protein>
    <recommendedName>
        <fullName evidence="2">VanZ-like domain-containing protein</fullName>
    </recommendedName>
</protein>
<feature type="transmembrane region" description="Helical" evidence="1">
    <location>
        <begin position="228"/>
        <end position="251"/>
    </location>
</feature>
<feature type="domain" description="VanZ-like" evidence="2">
    <location>
        <begin position="296"/>
        <end position="415"/>
    </location>
</feature>
<evidence type="ECO:0000256" key="1">
    <source>
        <dbReference type="SAM" id="Phobius"/>
    </source>
</evidence>
<feature type="transmembrane region" description="Helical" evidence="1">
    <location>
        <begin position="72"/>
        <end position="93"/>
    </location>
</feature>